<name>A0A160V9N2_9ZZZZ</name>
<dbReference type="InterPro" id="IPR020861">
    <property type="entry name" value="Triosephosphate_isomerase_AS"/>
</dbReference>
<keyword evidence="3" id="KW-0312">Gluconeogenesis</keyword>
<dbReference type="HAMAP" id="MF_00147_B">
    <property type="entry name" value="TIM_B"/>
    <property type="match status" value="1"/>
</dbReference>
<accession>A0A160V9N2</accession>
<dbReference type="Gene3D" id="3.20.20.70">
    <property type="entry name" value="Aldolase class I"/>
    <property type="match status" value="1"/>
</dbReference>
<protein>
    <recommendedName>
        <fullName evidence="2">triose-phosphate isomerase</fullName>
        <ecNumber evidence="2">5.3.1.1</ecNumber>
    </recommendedName>
</protein>
<keyword evidence="6 7" id="KW-0413">Isomerase</keyword>
<dbReference type="GO" id="GO:0005829">
    <property type="term" value="C:cytosol"/>
    <property type="evidence" value="ECO:0007669"/>
    <property type="project" value="TreeGrafter"/>
</dbReference>
<organism evidence="7">
    <name type="scientific">hydrothermal vent metagenome</name>
    <dbReference type="NCBI Taxonomy" id="652676"/>
    <lineage>
        <taxon>unclassified sequences</taxon>
        <taxon>metagenomes</taxon>
        <taxon>ecological metagenomes</taxon>
    </lineage>
</organism>
<evidence type="ECO:0000256" key="2">
    <source>
        <dbReference type="ARBA" id="ARBA00011940"/>
    </source>
</evidence>
<dbReference type="GO" id="GO:0019563">
    <property type="term" value="P:glycerol catabolic process"/>
    <property type="evidence" value="ECO:0007669"/>
    <property type="project" value="TreeGrafter"/>
</dbReference>
<dbReference type="GO" id="GO:0006094">
    <property type="term" value="P:gluconeogenesis"/>
    <property type="evidence" value="ECO:0007669"/>
    <property type="project" value="UniProtKB-KW"/>
</dbReference>
<dbReference type="PROSITE" id="PS00171">
    <property type="entry name" value="TIM_1"/>
    <property type="match status" value="1"/>
</dbReference>
<dbReference type="GO" id="GO:0046166">
    <property type="term" value="P:glyceraldehyde-3-phosphate biosynthetic process"/>
    <property type="evidence" value="ECO:0007669"/>
    <property type="project" value="TreeGrafter"/>
</dbReference>
<sequence>MPVPTIAGNWKMNTTVHDAVRLATEVRDNLRTSSGVDIILCPPYIALQQVRDAVIGSPIKVGAQNMHFEDSGAFTGEIGPLMLQGLCDYVILGHSERRQLFGETDEAINRKVKAAFSHSLRPILCVGETFEQREAGRAGAVVAQQLREDLSELHDITGLLVAYEPVWAIGTGQAATPEIAAEIMGGTVQASLTALFGAAADDVPVLYGGSVNAENVGSYLRLGAIHGALVGGASLHADQFLRIIQETATAKL</sequence>
<dbReference type="FunFam" id="3.20.20.70:FF:000016">
    <property type="entry name" value="Triosephosphate isomerase"/>
    <property type="match status" value="1"/>
</dbReference>
<dbReference type="PANTHER" id="PTHR21139:SF42">
    <property type="entry name" value="TRIOSEPHOSPHATE ISOMERASE"/>
    <property type="match status" value="1"/>
</dbReference>
<gene>
    <name evidence="7" type="ORF">MGWOODY_Clf2932</name>
</gene>
<dbReference type="Pfam" id="PF00121">
    <property type="entry name" value="TIM"/>
    <property type="match status" value="1"/>
</dbReference>
<dbReference type="NCBIfam" id="TIGR00419">
    <property type="entry name" value="tim"/>
    <property type="match status" value="1"/>
</dbReference>
<dbReference type="InterPro" id="IPR035990">
    <property type="entry name" value="TIM_sf"/>
</dbReference>
<dbReference type="InterPro" id="IPR022896">
    <property type="entry name" value="TrioseP_Isoase_bac/euk"/>
</dbReference>
<dbReference type="PANTHER" id="PTHR21139">
    <property type="entry name" value="TRIOSEPHOSPHATE ISOMERASE"/>
    <property type="match status" value="1"/>
</dbReference>
<evidence type="ECO:0000256" key="1">
    <source>
        <dbReference type="ARBA" id="ARBA00004680"/>
    </source>
</evidence>
<dbReference type="GO" id="GO:0006096">
    <property type="term" value="P:glycolytic process"/>
    <property type="evidence" value="ECO:0007669"/>
    <property type="project" value="UniProtKB-KW"/>
</dbReference>
<dbReference type="EC" id="5.3.1.1" evidence="2"/>
<dbReference type="AlphaFoldDB" id="A0A160V9N2"/>
<proteinExistence type="inferred from homology"/>
<dbReference type="SUPFAM" id="SSF51351">
    <property type="entry name" value="Triosephosphate isomerase (TIM)"/>
    <property type="match status" value="1"/>
</dbReference>
<dbReference type="PROSITE" id="PS51440">
    <property type="entry name" value="TIM_2"/>
    <property type="match status" value="1"/>
</dbReference>
<reference evidence="7" key="1">
    <citation type="submission" date="2015-10" db="EMBL/GenBank/DDBJ databases">
        <authorList>
            <person name="Gilbert D.G."/>
        </authorList>
    </citation>
    <scope>NUCLEOTIDE SEQUENCE</scope>
</reference>
<evidence type="ECO:0000256" key="5">
    <source>
        <dbReference type="ARBA" id="ARBA00023152"/>
    </source>
</evidence>
<dbReference type="InterPro" id="IPR000652">
    <property type="entry name" value="Triosephosphate_isomerase"/>
</dbReference>
<keyword evidence="4" id="KW-0963">Cytoplasm</keyword>
<evidence type="ECO:0000256" key="4">
    <source>
        <dbReference type="ARBA" id="ARBA00022490"/>
    </source>
</evidence>
<dbReference type="CDD" id="cd00311">
    <property type="entry name" value="TIM"/>
    <property type="match status" value="1"/>
</dbReference>
<keyword evidence="5" id="KW-0324">Glycolysis</keyword>
<dbReference type="InterPro" id="IPR013785">
    <property type="entry name" value="Aldolase_TIM"/>
</dbReference>
<evidence type="ECO:0000313" key="7">
    <source>
        <dbReference type="EMBL" id="CUV02598.1"/>
    </source>
</evidence>
<evidence type="ECO:0000256" key="3">
    <source>
        <dbReference type="ARBA" id="ARBA00022432"/>
    </source>
</evidence>
<dbReference type="EMBL" id="FAXA01000277">
    <property type="protein sequence ID" value="CUV02598.1"/>
    <property type="molecule type" value="Genomic_DNA"/>
</dbReference>
<evidence type="ECO:0000256" key="6">
    <source>
        <dbReference type="ARBA" id="ARBA00023235"/>
    </source>
</evidence>
<comment type="pathway">
    <text evidence="1">Carbohydrate degradation; glycolysis; D-glyceraldehyde 3-phosphate from glycerone phosphate: step 1/1.</text>
</comment>
<dbReference type="GO" id="GO:0004807">
    <property type="term" value="F:triose-phosphate isomerase activity"/>
    <property type="evidence" value="ECO:0007669"/>
    <property type="project" value="UniProtKB-EC"/>
</dbReference>